<evidence type="ECO:0000256" key="5">
    <source>
        <dbReference type="SAM" id="MobiDB-lite"/>
    </source>
</evidence>
<dbReference type="AlphaFoldDB" id="A0A1G7WRG1"/>
<keyword evidence="3 7" id="KW-0732">Signal</keyword>
<accession>A0A1G7WRG1</accession>
<evidence type="ECO:0000256" key="3">
    <source>
        <dbReference type="ARBA" id="ARBA00022729"/>
    </source>
</evidence>
<feature type="signal peptide" evidence="7">
    <location>
        <begin position="1"/>
        <end position="27"/>
    </location>
</feature>
<keyword evidence="6" id="KW-0812">Transmembrane</keyword>
<dbReference type="InterPro" id="IPR007348">
    <property type="entry name" value="CopC_dom"/>
</dbReference>
<protein>
    <recommendedName>
        <fullName evidence="8">CopC domain-containing protein</fullName>
    </recommendedName>
</protein>
<proteinExistence type="predicted"/>
<dbReference type="GO" id="GO:0005886">
    <property type="term" value="C:plasma membrane"/>
    <property type="evidence" value="ECO:0007669"/>
    <property type="project" value="TreeGrafter"/>
</dbReference>
<dbReference type="GO" id="GO:0046688">
    <property type="term" value="P:response to copper ion"/>
    <property type="evidence" value="ECO:0007669"/>
    <property type="project" value="InterPro"/>
</dbReference>
<dbReference type="SUPFAM" id="SSF81296">
    <property type="entry name" value="E set domains"/>
    <property type="match status" value="1"/>
</dbReference>
<feature type="region of interest" description="Disordered" evidence="5">
    <location>
        <begin position="125"/>
        <end position="158"/>
    </location>
</feature>
<dbReference type="GO" id="GO:0006825">
    <property type="term" value="P:copper ion transport"/>
    <property type="evidence" value="ECO:0007669"/>
    <property type="project" value="InterPro"/>
</dbReference>
<gene>
    <name evidence="9" type="ORF">SAMN05660324_3473</name>
</gene>
<feature type="transmembrane region" description="Helical" evidence="6">
    <location>
        <begin position="164"/>
        <end position="185"/>
    </location>
</feature>
<dbReference type="GO" id="GO:0005507">
    <property type="term" value="F:copper ion binding"/>
    <property type="evidence" value="ECO:0007669"/>
    <property type="project" value="InterPro"/>
</dbReference>
<dbReference type="Gene3D" id="2.60.40.1220">
    <property type="match status" value="1"/>
</dbReference>
<keyword evidence="6" id="KW-0472">Membrane</keyword>
<dbReference type="PANTHER" id="PTHR34820:SF4">
    <property type="entry name" value="INNER MEMBRANE PROTEIN YEBZ"/>
    <property type="match status" value="1"/>
</dbReference>
<dbReference type="InterPro" id="IPR014756">
    <property type="entry name" value="Ig_E-set"/>
</dbReference>
<dbReference type="GO" id="GO:0042597">
    <property type="term" value="C:periplasmic space"/>
    <property type="evidence" value="ECO:0007669"/>
    <property type="project" value="InterPro"/>
</dbReference>
<evidence type="ECO:0000313" key="10">
    <source>
        <dbReference type="Proteomes" id="UP000198863"/>
    </source>
</evidence>
<evidence type="ECO:0000259" key="8">
    <source>
        <dbReference type="Pfam" id="PF04234"/>
    </source>
</evidence>
<dbReference type="InterPro" id="IPR014755">
    <property type="entry name" value="Cu-Rt/internalin_Ig-like"/>
</dbReference>
<feature type="chain" id="PRO_5011574655" description="CopC domain-containing protein" evidence="7">
    <location>
        <begin position="28"/>
        <end position="198"/>
    </location>
</feature>
<keyword evidence="6" id="KW-1133">Transmembrane helix</keyword>
<dbReference type="InterPro" id="IPR032694">
    <property type="entry name" value="CopC/D"/>
</dbReference>
<evidence type="ECO:0000313" key="9">
    <source>
        <dbReference type="EMBL" id="SDG74484.1"/>
    </source>
</evidence>
<organism evidence="9 10">
    <name type="scientific">Klenkia brasiliensis</name>
    <dbReference type="NCBI Taxonomy" id="333142"/>
    <lineage>
        <taxon>Bacteria</taxon>
        <taxon>Bacillati</taxon>
        <taxon>Actinomycetota</taxon>
        <taxon>Actinomycetes</taxon>
        <taxon>Geodermatophilales</taxon>
        <taxon>Geodermatophilaceae</taxon>
        <taxon>Klenkia</taxon>
    </lineage>
</organism>
<name>A0A1G7WRG1_9ACTN</name>
<evidence type="ECO:0000256" key="7">
    <source>
        <dbReference type="SAM" id="SignalP"/>
    </source>
</evidence>
<dbReference type="OrthoDB" id="5198400at2"/>
<reference evidence="10" key="1">
    <citation type="submission" date="2016-10" db="EMBL/GenBank/DDBJ databases">
        <authorList>
            <person name="Varghese N."/>
            <person name="Submissions S."/>
        </authorList>
    </citation>
    <scope>NUCLEOTIDE SEQUENCE [LARGE SCALE GENOMIC DNA]</scope>
    <source>
        <strain evidence="10">DSM 44526</strain>
    </source>
</reference>
<dbReference type="Pfam" id="PF04234">
    <property type="entry name" value="CopC"/>
    <property type="match status" value="1"/>
</dbReference>
<dbReference type="PANTHER" id="PTHR34820">
    <property type="entry name" value="INNER MEMBRANE PROTEIN YEBZ"/>
    <property type="match status" value="1"/>
</dbReference>
<keyword evidence="2" id="KW-0479">Metal-binding</keyword>
<keyword evidence="10" id="KW-1185">Reference proteome</keyword>
<sequence>MTHRPRALLLGLLALPLWLLGAGSAAAHSGLSSTAPAEGATVTDPLAAVVLTFSGTVRGPDVVVTGPDGAPVGTAAATADGSAVTAPVTPTATGAHTVTWAVTSADGHRLEGSYVFTYAGPVPTTQAPTTTRAPVTPSVAPSAAPSPAEPSEAAATAPEDGPNLLVRVVPVLLGLAVVGAVVWLVRRRQASGSAGKSR</sequence>
<evidence type="ECO:0000256" key="1">
    <source>
        <dbReference type="ARBA" id="ARBA00004196"/>
    </source>
</evidence>
<evidence type="ECO:0000256" key="4">
    <source>
        <dbReference type="ARBA" id="ARBA00023008"/>
    </source>
</evidence>
<comment type="subcellular location">
    <subcellularLocation>
        <location evidence="1">Cell envelope</location>
    </subcellularLocation>
</comment>
<dbReference type="Proteomes" id="UP000198863">
    <property type="component" value="Unassembled WGS sequence"/>
</dbReference>
<evidence type="ECO:0000256" key="2">
    <source>
        <dbReference type="ARBA" id="ARBA00022723"/>
    </source>
</evidence>
<feature type="domain" description="CopC" evidence="8">
    <location>
        <begin position="28"/>
        <end position="117"/>
    </location>
</feature>
<dbReference type="GO" id="GO:0030313">
    <property type="term" value="C:cell envelope"/>
    <property type="evidence" value="ECO:0007669"/>
    <property type="project" value="UniProtKB-SubCell"/>
</dbReference>
<dbReference type="EMBL" id="FNCF01000005">
    <property type="protein sequence ID" value="SDG74484.1"/>
    <property type="molecule type" value="Genomic_DNA"/>
</dbReference>
<evidence type="ECO:0000256" key="6">
    <source>
        <dbReference type="SAM" id="Phobius"/>
    </source>
</evidence>
<keyword evidence="4" id="KW-0186">Copper</keyword>
<dbReference type="RefSeq" id="WP_091065923.1">
    <property type="nucleotide sequence ID" value="NZ_FNCF01000005.1"/>
</dbReference>